<feature type="non-terminal residue" evidence="3">
    <location>
        <position position="327"/>
    </location>
</feature>
<dbReference type="GO" id="GO:0006325">
    <property type="term" value="P:chromatin organization"/>
    <property type="evidence" value="ECO:0007669"/>
    <property type="project" value="TreeGrafter"/>
</dbReference>
<accession>A0A4Y7LHX1</accession>
<protein>
    <recommendedName>
        <fullName evidence="2">FAM50A/XAP5 C-terminal domain-containing protein</fullName>
    </recommendedName>
</protein>
<feature type="compositionally biased region" description="Acidic residues" evidence="1">
    <location>
        <begin position="169"/>
        <end position="180"/>
    </location>
</feature>
<proteinExistence type="predicted"/>
<feature type="domain" description="FAM50A/XAP5 C-terminal" evidence="2">
    <location>
        <begin position="232"/>
        <end position="293"/>
    </location>
</feature>
<dbReference type="Pfam" id="PF04921">
    <property type="entry name" value="XAP5"/>
    <property type="match status" value="1"/>
</dbReference>
<feature type="compositionally biased region" description="Basic and acidic residues" evidence="1">
    <location>
        <begin position="181"/>
        <end position="201"/>
    </location>
</feature>
<dbReference type="AlphaFoldDB" id="A0A4Y7LHX1"/>
<sequence length="327" mass="38187">MVRANKKDRDDYEEYSIFGGFLGRFKRRRLLIEESTRWSCSRVYFWVEKDIEGWMFLGKEEALKLDQGISVFVDYECHDVGLLDNTIGYVLNMDIQSTRYCIVYVSSLVCGWYLFDARRIRTVVAHQEQNDLTHGKGVYVTQKGEEELRQQKRNKKRKIKGNPRLSFTDDIENESDEDEAENNKNEEPKKHENGKLGKDPTVETSFLPDSEREAEEQDERERLKNKSLIVTEMVLGDSIGEFLRYVQQKLAPEFREIRATSVENLLYVKEDLIIPHFYDLIINKARGKSGPICTCRFLEKSRNASLSSIWPGFRPEILQGTLTRLTT</sequence>
<gene>
    <name evidence="3" type="ORF">C5167_047036</name>
</gene>
<dbReference type="Gramene" id="RZC84250">
    <property type="protein sequence ID" value="RZC84250"/>
    <property type="gene ID" value="C5167_047036"/>
</dbReference>
<evidence type="ECO:0000256" key="1">
    <source>
        <dbReference type="SAM" id="MobiDB-lite"/>
    </source>
</evidence>
<dbReference type="EMBL" id="CM010725">
    <property type="protein sequence ID" value="RZC84250.1"/>
    <property type="molecule type" value="Genomic_DNA"/>
</dbReference>
<evidence type="ECO:0000313" key="3">
    <source>
        <dbReference type="EMBL" id="RZC84250.1"/>
    </source>
</evidence>
<dbReference type="STRING" id="3469.A0A4Y7LHX1"/>
<feature type="compositionally biased region" description="Basic residues" evidence="1">
    <location>
        <begin position="151"/>
        <end position="161"/>
    </location>
</feature>
<organism evidence="3 4">
    <name type="scientific">Papaver somniferum</name>
    <name type="common">Opium poppy</name>
    <dbReference type="NCBI Taxonomy" id="3469"/>
    <lineage>
        <taxon>Eukaryota</taxon>
        <taxon>Viridiplantae</taxon>
        <taxon>Streptophyta</taxon>
        <taxon>Embryophyta</taxon>
        <taxon>Tracheophyta</taxon>
        <taxon>Spermatophyta</taxon>
        <taxon>Magnoliopsida</taxon>
        <taxon>Ranunculales</taxon>
        <taxon>Papaveraceae</taxon>
        <taxon>Papaveroideae</taxon>
        <taxon>Papaver</taxon>
    </lineage>
</organism>
<dbReference type="PANTHER" id="PTHR12722">
    <property type="entry name" value="XAP-5 PROTEIN-RELATED"/>
    <property type="match status" value="1"/>
</dbReference>
<feature type="region of interest" description="Disordered" evidence="1">
    <location>
        <begin position="143"/>
        <end position="222"/>
    </location>
</feature>
<evidence type="ECO:0000313" key="4">
    <source>
        <dbReference type="Proteomes" id="UP000316621"/>
    </source>
</evidence>
<name>A0A4Y7LHX1_PAPSO</name>
<keyword evidence="4" id="KW-1185">Reference proteome</keyword>
<dbReference type="InterPro" id="IPR007005">
    <property type="entry name" value="XAP5"/>
</dbReference>
<reference evidence="3 4" key="1">
    <citation type="journal article" date="2018" name="Science">
        <title>The opium poppy genome and morphinan production.</title>
        <authorList>
            <person name="Guo L."/>
            <person name="Winzer T."/>
            <person name="Yang X."/>
            <person name="Li Y."/>
            <person name="Ning Z."/>
            <person name="He Z."/>
            <person name="Teodor R."/>
            <person name="Lu Y."/>
            <person name="Bowser T.A."/>
            <person name="Graham I.A."/>
            <person name="Ye K."/>
        </authorList>
    </citation>
    <scope>NUCLEOTIDE SEQUENCE [LARGE SCALE GENOMIC DNA]</scope>
    <source>
        <strain evidence="4">cv. HN1</strain>
        <tissue evidence="3">Leaves</tissue>
    </source>
</reference>
<dbReference type="Proteomes" id="UP000316621">
    <property type="component" value="Chromosome 11"/>
</dbReference>
<dbReference type="GO" id="GO:0005634">
    <property type="term" value="C:nucleus"/>
    <property type="evidence" value="ECO:0007669"/>
    <property type="project" value="InterPro"/>
</dbReference>
<dbReference type="InterPro" id="IPR048337">
    <property type="entry name" value="FAM50A/XAP5_C"/>
</dbReference>
<dbReference type="PANTHER" id="PTHR12722:SF0">
    <property type="entry name" value="PROTEIN FAM50A"/>
    <property type="match status" value="1"/>
</dbReference>
<evidence type="ECO:0000259" key="2">
    <source>
        <dbReference type="Pfam" id="PF04921"/>
    </source>
</evidence>